<dbReference type="Proteomes" id="UP000807353">
    <property type="component" value="Unassembled WGS sequence"/>
</dbReference>
<dbReference type="OrthoDB" id="496981at2759"/>
<dbReference type="GO" id="GO:0016791">
    <property type="term" value="F:phosphatase activity"/>
    <property type="evidence" value="ECO:0007669"/>
    <property type="project" value="TreeGrafter"/>
</dbReference>
<name>A0A9P6CGI5_9AGAR</name>
<dbReference type="EMBL" id="MU150307">
    <property type="protein sequence ID" value="KAF9459983.1"/>
    <property type="molecule type" value="Genomic_DNA"/>
</dbReference>
<dbReference type="PANTHER" id="PTHR48100">
    <property type="entry name" value="BROAD-SPECIFICITY PHOSPHATASE YOR283W-RELATED"/>
    <property type="match status" value="1"/>
</dbReference>
<gene>
    <name evidence="1" type="ORF">BDZ94DRAFT_958815</name>
</gene>
<reference evidence="1" key="1">
    <citation type="submission" date="2020-11" db="EMBL/GenBank/DDBJ databases">
        <authorList>
            <consortium name="DOE Joint Genome Institute"/>
            <person name="Ahrendt S."/>
            <person name="Riley R."/>
            <person name="Andreopoulos W."/>
            <person name="Labutti K."/>
            <person name="Pangilinan J."/>
            <person name="Ruiz-Duenas F.J."/>
            <person name="Barrasa J.M."/>
            <person name="Sanchez-Garcia M."/>
            <person name="Camarero S."/>
            <person name="Miyauchi S."/>
            <person name="Serrano A."/>
            <person name="Linde D."/>
            <person name="Babiker R."/>
            <person name="Drula E."/>
            <person name="Ayuso-Fernandez I."/>
            <person name="Pacheco R."/>
            <person name="Padilla G."/>
            <person name="Ferreira P."/>
            <person name="Barriuso J."/>
            <person name="Kellner H."/>
            <person name="Castanera R."/>
            <person name="Alfaro M."/>
            <person name="Ramirez L."/>
            <person name="Pisabarro A.G."/>
            <person name="Kuo A."/>
            <person name="Tritt A."/>
            <person name="Lipzen A."/>
            <person name="He G."/>
            <person name="Yan M."/>
            <person name="Ng V."/>
            <person name="Cullen D."/>
            <person name="Martin F."/>
            <person name="Rosso M.-N."/>
            <person name="Henrissat B."/>
            <person name="Hibbett D."/>
            <person name="Martinez A.T."/>
            <person name="Grigoriev I.V."/>
        </authorList>
    </citation>
    <scope>NUCLEOTIDE SEQUENCE</scope>
    <source>
        <strain evidence="1">CBS 247.69</strain>
    </source>
</reference>
<dbReference type="InterPro" id="IPR013078">
    <property type="entry name" value="His_Pase_superF_clade-1"/>
</dbReference>
<accession>A0A9P6CGI5</accession>
<dbReference type="GO" id="GO:0005737">
    <property type="term" value="C:cytoplasm"/>
    <property type="evidence" value="ECO:0007669"/>
    <property type="project" value="TreeGrafter"/>
</dbReference>
<dbReference type="SUPFAM" id="SSF53254">
    <property type="entry name" value="Phosphoglycerate mutase-like"/>
    <property type="match status" value="1"/>
</dbReference>
<organism evidence="1 2">
    <name type="scientific">Collybia nuda</name>
    <dbReference type="NCBI Taxonomy" id="64659"/>
    <lineage>
        <taxon>Eukaryota</taxon>
        <taxon>Fungi</taxon>
        <taxon>Dikarya</taxon>
        <taxon>Basidiomycota</taxon>
        <taxon>Agaricomycotina</taxon>
        <taxon>Agaricomycetes</taxon>
        <taxon>Agaricomycetidae</taxon>
        <taxon>Agaricales</taxon>
        <taxon>Tricholomatineae</taxon>
        <taxon>Clitocybaceae</taxon>
        <taxon>Collybia</taxon>
    </lineage>
</organism>
<dbReference type="Gene3D" id="3.40.50.1240">
    <property type="entry name" value="Phosphoglycerate mutase-like"/>
    <property type="match status" value="1"/>
</dbReference>
<dbReference type="Pfam" id="PF00300">
    <property type="entry name" value="His_Phos_1"/>
    <property type="match status" value="1"/>
</dbReference>
<keyword evidence="2" id="KW-1185">Reference proteome</keyword>
<dbReference type="InterPro" id="IPR050275">
    <property type="entry name" value="PGM_Phosphatase"/>
</dbReference>
<protein>
    <submittedName>
        <fullName evidence="1">Phosphoglycerate mutase-like protein</fullName>
    </submittedName>
</protein>
<dbReference type="PANTHER" id="PTHR48100:SF1">
    <property type="entry name" value="HISTIDINE PHOSPHATASE FAMILY PROTEIN-RELATED"/>
    <property type="match status" value="1"/>
</dbReference>
<evidence type="ECO:0000313" key="2">
    <source>
        <dbReference type="Proteomes" id="UP000807353"/>
    </source>
</evidence>
<comment type="caution">
    <text evidence="1">The sequence shown here is derived from an EMBL/GenBank/DDBJ whole genome shotgun (WGS) entry which is preliminary data.</text>
</comment>
<dbReference type="InterPro" id="IPR029033">
    <property type="entry name" value="His_PPase_superfam"/>
</dbReference>
<sequence>MGNLTYDTVSGCFVQDDGLATGVPAIPPRFGLIDDSPERWTRFVAHIDQLKNTSDSNTKHKVIFFGRHGEGFHNVAIDKYQHQAWIHYWAKLDGDGEIVWGPDPELTAIGVGQAISAHEAWKAELPFGIPHPEKFYTSPLTRAMKTCEITFDGILPDDKRRAIVIENCREHNGAYTCDKRRTKSYIQQMFPLFDVEPDFSEEDTLWDENVREAKKHLTERARKVLDYIFENDEETFISITAHIGIIRSFWECLGRSPYELPTGGKNVVFERRFRPYPRFRCFACHHQGCSHSITN</sequence>
<dbReference type="CDD" id="cd07067">
    <property type="entry name" value="HP_PGM_like"/>
    <property type="match status" value="1"/>
</dbReference>
<proteinExistence type="predicted"/>
<dbReference type="AlphaFoldDB" id="A0A9P6CGI5"/>
<evidence type="ECO:0000313" key="1">
    <source>
        <dbReference type="EMBL" id="KAF9459983.1"/>
    </source>
</evidence>